<protein>
    <submittedName>
        <fullName evidence="1">Uncharacterized protein</fullName>
    </submittedName>
</protein>
<dbReference type="Proteomes" id="UP001175226">
    <property type="component" value="Unassembled WGS sequence"/>
</dbReference>
<evidence type="ECO:0000313" key="2">
    <source>
        <dbReference type="Proteomes" id="UP001175226"/>
    </source>
</evidence>
<proteinExistence type="predicted"/>
<dbReference type="EMBL" id="JAUEPT010000085">
    <property type="protein sequence ID" value="KAK0433107.1"/>
    <property type="molecule type" value="Genomic_DNA"/>
</dbReference>
<comment type="caution">
    <text evidence="1">The sequence shown here is derived from an EMBL/GenBank/DDBJ whole genome shotgun (WGS) entry which is preliminary data.</text>
</comment>
<accession>A0AA39J0N8</accession>
<reference evidence="1" key="1">
    <citation type="submission" date="2023-06" db="EMBL/GenBank/DDBJ databases">
        <authorList>
            <consortium name="Lawrence Berkeley National Laboratory"/>
            <person name="Ahrendt S."/>
            <person name="Sahu N."/>
            <person name="Indic B."/>
            <person name="Wong-Bajracharya J."/>
            <person name="Merenyi Z."/>
            <person name="Ke H.-M."/>
            <person name="Monk M."/>
            <person name="Kocsube S."/>
            <person name="Drula E."/>
            <person name="Lipzen A."/>
            <person name="Balint B."/>
            <person name="Henrissat B."/>
            <person name="Andreopoulos B."/>
            <person name="Martin F.M."/>
            <person name="Harder C.B."/>
            <person name="Rigling D."/>
            <person name="Ford K.L."/>
            <person name="Foster G.D."/>
            <person name="Pangilinan J."/>
            <person name="Papanicolaou A."/>
            <person name="Barry K."/>
            <person name="LaButti K."/>
            <person name="Viragh M."/>
            <person name="Koriabine M."/>
            <person name="Yan M."/>
            <person name="Riley R."/>
            <person name="Champramary S."/>
            <person name="Plett K.L."/>
            <person name="Tsai I.J."/>
            <person name="Slot J."/>
            <person name="Sipos G."/>
            <person name="Plett J."/>
            <person name="Nagy L.G."/>
            <person name="Grigoriev I.V."/>
        </authorList>
    </citation>
    <scope>NUCLEOTIDE SEQUENCE</scope>
    <source>
        <strain evidence="1">FPL87.14</strain>
    </source>
</reference>
<dbReference type="AlphaFoldDB" id="A0AA39J0N8"/>
<keyword evidence="2" id="KW-1185">Reference proteome</keyword>
<sequence length="340" mass="37757">MRAAEMLRAVAAADDQTLMSSNTTSVARVDGHHCHLVVLLRAHESFIAGDQLSNGGGCVITKGWTKFIHPTLTLGYQVELGLIDTFVETERTIMLPGAFLAARESSGLLIWLQNAAVNTPLWRNIMDSDVKAIEVLFDSRYSVLFHDQNKSASLELRDWRRKLTKNPSVQTSGRPLVTLWMSIPALTAYMLPAFCLFPHCLPTGPDRSLFHLPLYVPPVGLLAKYQSGKECPDEEGRQDLKGARTGSLRFQRHGCKRQHANSSTTNTCFVMTHLGQHGRSEAKETIAHGGTISQWQKMLKERSKASTLHSGRSHVWYLQAPRALSSGDDEIVQTWTGHST</sequence>
<evidence type="ECO:0000313" key="1">
    <source>
        <dbReference type="EMBL" id="KAK0433107.1"/>
    </source>
</evidence>
<name>A0AA39J0N8_9AGAR</name>
<gene>
    <name evidence="1" type="ORF">EV421DRAFT_1741847</name>
</gene>
<organism evidence="1 2">
    <name type="scientific">Armillaria borealis</name>
    <dbReference type="NCBI Taxonomy" id="47425"/>
    <lineage>
        <taxon>Eukaryota</taxon>
        <taxon>Fungi</taxon>
        <taxon>Dikarya</taxon>
        <taxon>Basidiomycota</taxon>
        <taxon>Agaricomycotina</taxon>
        <taxon>Agaricomycetes</taxon>
        <taxon>Agaricomycetidae</taxon>
        <taxon>Agaricales</taxon>
        <taxon>Marasmiineae</taxon>
        <taxon>Physalacriaceae</taxon>
        <taxon>Armillaria</taxon>
    </lineage>
</organism>